<dbReference type="AlphaFoldDB" id="U4KLC1"/>
<proteinExistence type="predicted"/>
<dbReference type="EMBL" id="FO681347">
    <property type="protein sequence ID" value="CCV64714.1"/>
    <property type="molecule type" value="Genomic_DNA"/>
</dbReference>
<evidence type="ECO:0000313" key="1">
    <source>
        <dbReference type="EMBL" id="CCV64714.1"/>
    </source>
</evidence>
<keyword evidence="2" id="KW-1185">Reference proteome</keyword>
<name>U4KLC1_ALTPJ</name>
<gene>
    <name evidence="1" type="ORF">BN85411370</name>
</gene>
<organism evidence="1 2">
    <name type="scientific">Alteracholeplasma palmae (strain ATCC 49389 / J233)</name>
    <name type="common">Acholeplasma palmae</name>
    <dbReference type="NCBI Taxonomy" id="1318466"/>
    <lineage>
        <taxon>Bacteria</taxon>
        <taxon>Bacillati</taxon>
        <taxon>Mycoplasmatota</taxon>
        <taxon>Mollicutes</taxon>
        <taxon>Acholeplasmatales</taxon>
        <taxon>Acholeplasmataceae</taxon>
        <taxon>Acholeplasma</taxon>
    </lineage>
</organism>
<dbReference type="Proteomes" id="UP000032740">
    <property type="component" value="Chromosome"/>
</dbReference>
<dbReference type="KEGG" id="apal:BN85411370"/>
<reference evidence="1 2" key="1">
    <citation type="journal article" date="2013" name="J. Mol. Microbiol. Biotechnol.">
        <title>Analysis of the Complete Genomes of Acholeplasma brassicae , A. palmae and A. laidlawii and Their Comparison to the Obligate Parasites from ' Candidatus Phytoplasma'.</title>
        <authorList>
            <person name="Kube M."/>
            <person name="Siewert C."/>
            <person name="Migdoll A.M."/>
            <person name="Duduk B."/>
            <person name="Holz S."/>
            <person name="Rabus R."/>
            <person name="Seemuller E."/>
            <person name="Mitrovic J."/>
            <person name="Muller I."/>
            <person name="Buttner C."/>
            <person name="Reinhardt R."/>
        </authorList>
    </citation>
    <scope>NUCLEOTIDE SEQUENCE [LARGE SCALE GENOMIC DNA]</scope>
    <source>
        <strain evidence="1 2">J233</strain>
    </source>
</reference>
<dbReference type="Pfam" id="PF14253">
    <property type="entry name" value="AbiH"/>
    <property type="match status" value="1"/>
</dbReference>
<sequence length="305" mass="35948">MKKINNYSRLIIIGNGFDLMHKLPTSFTEDFKCIAKRHENSSDFWDYYGHGENLWSNFEISLGNPDFNELFTVFDGYDPDYSSDHESDRDSIITQVDLVGHLMESLDEFALNAQAALTSTAEKNSIREFLTQNDYYISFNYTSTLETLYGINHNRIFYPHGQVGHTEIIMGYENGNFDPQPMYEVVDDNMPPREYKNVMDYINNIEDYYIQTAYEQLYDKVYNFSKTPRIQDLHMFIKNLNLNEVVIIGHSCKIDFEYFETINRYFNGIKWTFFYYTSEDFENITKLCNNLGLDETNVSLIKSDF</sequence>
<accession>U4KLC1</accession>
<dbReference type="RefSeq" id="WP_030003598.1">
    <property type="nucleotide sequence ID" value="NC_022538.1"/>
</dbReference>
<dbReference type="STRING" id="1318466.BN85411370"/>
<evidence type="ECO:0000313" key="2">
    <source>
        <dbReference type="Proteomes" id="UP000032740"/>
    </source>
</evidence>
<evidence type="ECO:0008006" key="3">
    <source>
        <dbReference type="Google" id="ProtNLM"/>
    </source>
</evidence>
<dbReference type="InterPro" id="IPR025935">
    <property type="entry name" value="AbiH"/>
</dbReference>
<protein>
    <recommendedName>
        <fullName evidence="3">Bacteriophage abortive infection AbiH</fullName>
    </recommendedName>
</protein>
<dbReference type="OrthoDB" id="9810135at2"/>
<dbReference type="HOGENOM" id="CLU_045940_0_0_14"/>